<comment type="caution">
    <text evidence="1">The sequence shown here is derived from an EMBL/GenBank/DDBJ whole genome shotgun (WGS) entry which is preliminary data.</text>
</comment>
<proteinExistence type="predicted"/>
<dbReference type="AlphaFoldDB" id="A0A921I7I0"/>
<reference evidence="1" key="1">
    <citation type="journal article" date="2021" name="PeerJ">
        <title>Extensive microbial diversity within the chicken gut microbiome revealed by metagenomics and culture.</title>
        <authorList>
            <person name="Gilroy R."/>
            <person name="Ravi A."/>
            <person name="Getino M."/>
            <person name="Pursley I."/>
            <person name="Horton D.L."/>
            <person name="Alikhan N.F."/>
            <person name="Baker D."/>
            <person name="Gharbi K."/>
            <person name="Hall N."/>
            <person name="Watson M."/>
            <person name="Adriaenssens E.M."/>
            <person name="Foster-Nyarko E."/>
            <person name="Jarju S."/>
            <person name="Secka A."/>
            <person name="Antonio M."/>
            <person name="Oren A."/>
            <person name="Chaudhuri R.R."/>
            <person name="La Ragione R."/>
            <person name="Hildebrand F."/>
            <person name="Pallen M.J."/>
        </authorList>
    </citation>
    <scope>NUCLEOTIDE SEQUENCE</scope>
    <source>
        <strain evidence="1">CHK154-13316</strain>
    </source>
</reference>
<name>A0A921I7I0_9BACE</name>
<evidence type="ECO:0000313" key="2">
    <source>
        <dbReference type="Proteomes" id="UP000747074"/>
    </source>
</evidence>
<accession>A0A921I7I0</accession>
<protein>
    <submittedName>
        <fullName evidence="1">Uncharacterized protein</fullName>
    </submittedName>
</protein>
<evidence type="ECO:0000313" key="1">
    <source>
        <dbReference type="EMBL" id="HJG13006.1"/>
    </source>
</evidence>
<reference evidence="1" key="2">
    <citation type="submission" date="2021-09" db="EMBL/GenBank/DDBJ databases">
        <authorList>
            <person name="Gilroy R."/>
        </authorList>
    </citation>
    <scope>NUCLEOTIDE SEQUENCE</scope>
    <source>
        <strain evidence="1">CHK154-13316</strain>
    </source>
</reference>
<dbReference type="Proteomes" id="UP000747074">
    <property type="component" value="Unassembled WGS sequence"/>
</dbReference>
<dbReference type="PROSITE" id="PS51257">
    <property type="entry name" value="PROKAR_LIPOPROTEIN"/>
    <property type="match status" value="1"/>
</dbReference>
<sequence>MKIKQLLLASVTGLILFSCSDKDDISVSQNEINSLSVSLSGIKSATNSRASSPADIITSDIKNVNSVLINLTDVNGKVITSKSVTKDDVLNSDWNKLTDPAKGLKFINTPRSVSKVYIYGNPGNAVNNNVINTKLAEQQGSAVLYYGMDDDLKPIVDEPIEPTPTSGKTYTAEVTIAPIVARMQITKISFKNAGNFDFTRSIGGASKKATVSWTQFSGNVKGLYMNNFYNTYNQPGTLENLLMNSTFEGHIHDGMWTFDTNPIIDAAPFASYLIYNSGDGTYANLPLDLSGKCYAFNFFPGTAVPQLHLDLSDLVIEGLASTDTEVFNPELASSARFANLVKYYKEINTELTAADFKPGTLYNMEIELVPMLDNDLGNVQYNVLVHVTIAPWNEETITPGFDLEQ</sequence>
<organism evidence="1 2">
    <name type="scientific">Bacteroides xylanisolvens</name>
    <dbReference type="NCBI Taxonomy" id="371601"/>
    <lineage>
        <taxon>Bacteria</taxon>
        <taxon>Pseudomonadati</taxon>
        <taxon>Bacteroidota</taxon>
        <taxon>Bacteroidia</taxon>
        <taxon>Bacteroidales</taxon>
        <taxon>Bacteroidaceae</taxon>
        <taxon>Bacteroides</taxon>
    </lineage>
</organism>
<gene>
    <name evidence="1" type="ORF">K8V07_13900</name>
</gene>
<dbReference type="RefSeq" id="WP_347471051.1">
    <property type="nucleotide sequence ID" value="NZ_JBDORM010000021.1"/>
</dbReference>
<dbReference type="EMBL" id="DYVL01000165">
    <property type="protein sequence ID" value="HJG13006.1"/>
    <property type="molecule type" value="Genomic_DNA"/>
</dbReference>